<keyword evidence="2" id="KW-1185">Reference proteome</keyword>
<evidence type="ECO:0000313" key="2">
    <source>
        <dbReference type="Proteomes" id="UP000499080"/>
    </source>
</evidence>
<dbReference type="EMBL" id="BGPR01004563">
    <property type="protein sequence ID" value="GBN00933.1"/>
    <property type="molecule type" value="Genomic_DNA"/>
</dbReference>
<reference evidence="1 2" key="1">
    <citation type="journal article" date="2019" name="Sci. Rep.">
        <title>Orb-weaving spider Araneus ventricosus genome elucidates the spidroin gene catalogue.</title>
        <authorList>
            <person name="Kono N."/>
            <person name="Nakamura H."/>
            <person name="Ohtoshi R."/>
            <person name="Moran D.A.P."/>
            <person name="Shinohara A."/>
            <person name="Yoshida Y."/>
            <person name="Fujiwara M."/>
            <person name="Mori M."/>
            <person name="Tomita M."/>
            <person name="Arakawa K."/>
        </authorList>
    </citation>
    <scope>NUCLEOTIDE SEQUENCE [LARGE SCALE GENOMIC DNA]</scope>
</reference>
<evidence type="ECO:0000313" key="1">
    <source>
        <dbReference type="EMBL" id="GBN00933.1"/>
    </source>
</evidence>
<proteinExistence type="predicted"/>
<organism evidence="1 2">
    <name type="scientific">Araneus ventricosus</name>
    <name type="common">Orbweaver spider</name>
    <name type="synonym">Epeira ventricosa</name>
    <dbReference type="NCBI Taxonomy" id="182803"/>
    <lineage>
        <taxon>Eukaryota</taxon>
        <taxon>Metazoa</taxon>
        <taxon>Ecdysozoa</taxon>
        <taxon>Arthropoda</taxon>
        <taxon>Chelicerata</taxon>
        <taxon>Arachnida</taxon>
        <taxon>Araneae</taxon>
        <taxon>Araneomorphae</taxon>
        <taxon>Entelegynae</taxon>
        <taxon>Araneoidea</taxon>
        <taxon>Araneidae</taxon>
        <taxon>Araneus</taxon>
    </lineage>
</organism>
<protein>
    <submittedName>
        <fullName evidence="1">Uncharacterized protein</fullName>
    </submittedName>
</protein>
<name>A0A4Y2KHQ2_ARAVE</name>
<gene>
    <name evidence="1" type="ORF">AVEN_150867_1</name>
</gene>
<dbReference type="Proteomes" id="UP000499080">
    <property type="component" value="Unassembled WGS sequence"/>
</dbReference>
<sequence>MKNVCALFLSHYICVDTFLRRDSAFRILKKLCDTCGATLSEVEKCFCENLIILTIVCELFQYFQHGHENAKNNYLKSCQNTLDVRSTVLENHQITIDELSEECSICCVSAQSILTEDLDLWRVCHL</sequence>
<comment type="caution">
    <text evidence="1">The sequence shown here is derived from an EMBL/GenBank/DDBJ whole genome shotgun (WGS) entry which is preliminary data.</text>
</comment>
<dbReference type="AlphaFoldDB" id="A0A4Y2KHQ2"/>
<accession>A0A4Y2KHQ2</accession>